<name>A0A0T5Z9X3_9GAMM</name>
<evidence type="ECO:0000313" key="1">
    <source>
        <dbReference type="EMBL" id="KRT59571.1"/>
    </source>
</evidence>
<comment type="caution">
    <text evidence="1">The sequence shown here is derived from an EMBL/GenBank/DDBJ whole genome shotgun (WGS) entry which is preliminary data.</text>
</comment>
<organism evidence="1 2">
    <name type="scientific">endosymbiont of Ridgeia piscesae</name>
    <dbReference type="NCBI Taxonomy" id="54398"/>
    <lineage>
        <taxon>Bacteria</taxon>
        <taxon>Pseudomonadati</taxon>
        <taxon>Pseudomonadota</taxon>
        <taxon>Gammaproteobacteria</taxon>
        <taxon>sulfur-oxidizing symbionts</taxon>
    </lineage>
</organism>
<dbReference type="AlphaFoldDB" id="A0A0T5Z9X3"/>
<reference evidence="1 2" key="1">
    <citation type="submission" date="2015-11" db="EMBL/GenBank/DDBJ databases">
        <title>The genome of Candidatus Endoriftia persephone in Ridgeia piscesae and population structure of the North Eastern Pacific vestimentiferan symbionts.</title>
        <authorList>
            <person name="Perez M."/>
            <person name="Juniper K.S."/>
        </authorList>
    </citation>
    <scope>NUCLEOTIDE SEQUENCE [LARGE SCALE GENOMIC DNA]</scope>
    <source>
        <strain evidence="1">Ind10</strain>
    </source>
</reference>
<protein>
    <submittedName>
        <fullName evidence="1">Uncharacterized protein</fullName>
    </submittedName>
</protein>
<dbReference type="EMBL" id="LMXI01000130">
    <property type="protein sequence ID" value="KRT59571.1"/>
    <property type="molecule type" value="Genomic_DNA"/>
</dbReference>
<dbReference type="Proteomes" id="UP000051276">
    <property type="component" value="Unassembled WGS sequence"/>
</dbReference>
<sequence>IDNPVDQVETPAMLRDTLDLIDWIVDTDPDARVSIYNYAPYPGSPMYEDALAGVDGYPRFEPPASMEGWGRLKLMQSPIYWIAGLNFRMDNTRKSFPGDDWRLIEPYVELARDKWQQRDVAEFPCDEVERLIEAQVQKRRAGDALMLAETGV</sequence>
<gene>
    <name evidence="1" type="ORF">Ga0076813_15642</name>
</gene>
<feature type="non-terminal residue" evidence="1">
    <location>
        <position position="1"/>
    </location>
</feature>
<accession>A0A0T5Z9X3</accession>
<evidence type="ECO:0000313" key="2">
    <source>
        <dbReference type="Proteomes" id="UP000051276"/>
    </source>
</evidence>
<proteinExistence type="predicted"/>